<name>A0A058ZLH1_9RHOB</name>
<dbReference type="eggNOG" id="ENOG503143J">
    <property type="taxonomic scope" value="Bacteria"/>
</dbReference>
<dbReference type="OrthoDB" id="7821733at2"/>
<sequence>MRFLFAFLISLFPHMALADWAFDAPGRILSHSAMSCGQVSHGRYCLELGCVEGGDLMFHLNALEHSTISEANKIRLNLSVSRQLLPAIEFLLAGEVGLFFAPFEERHLPGLDRLKAGSRAEAIFWMGPVLKGAKGPVSLRGSSKAIDAALAACPLPDFAARDLERRTRDDPQAAVRLEMAEQCRDAGTTPGAPQEGFVTEVDADGIPPIDLLVNHGAVPCLNAPSLVCGSAGCLHSLWIGQDNGRYVRVLRSNIHGLSADGSGQITLNLHGGACGLVGAEPCAKRFQVFSDRLELLE</sequence>
<evidence type="ECO:0000313" key="3">
    <source>
        <dbReference type="Proteomes" id="UP000024836"/>
    </source>
</evidence>
<gene>
    <name evidence="2" type="ORF">ATO10_09378</name>
</gene>
<protein>
    <submittedName>
        <fullName evidence="2">Bacterial SH3 domain-containing protein</fullName>
    </submittedName>
</protein>
<proteinExistence type="predicted"/>
<dbReference type="RefSeq" id="WP_035250836.1">
    <property type="nucleotide sequence ID" value="NZ_AQQY01000005.1"/>
</dbReference>
<feature type="signal peptide" evidence="1">
    <location>
        <begin position="1"/>
        <end position="18"/>
    </location>
</feature>
<dbReference type="EMBL" id="AQQY01000005">
    <property type="protein sequence ID" value="KCV82047.1"/>
    <property type="molecule type" value="Genomic_DNA"/>
</dbReference>
<feature type="chain" id="PRO_5001566725" evidence="1">
    <location>
        <begin position="19"/>
        <end position="297"/>
    </location>
</feature>
<keyword evidence="3" id="KW-1185">Reference proteome</keyword>
<dbReference type="Proteomes" id="UP000024836">
    <property type="component" value="Unassembled WGS sequence"/>
</dbReference>
<comment type="caution">
    <text evidence="2">The sequence shown here is derived from an EMBL/GenBank/DDBJ whole genome shotgun (WGS) entry which is preliminary data.</text>
</comment>
<reference evidence="2 3" key="1">
    <citation type="submission" date="2013-04" db="EMBL/GenBank/DDBJ databases">
        <title>Shimia sp. 22II-S11-Z10 Genome Sequencing.</title>
        <authorList>
            <person name="Lai Q."/>
            <person name="Li G."/>
            <person name="Shao Z."/>
        </authorList>
    </citation>
    <scope>NUCLEOTIDE SEQUENCE [LARGE SCALE GENOMIC DNA]</scope>
    <source>
        <strain evidence="3">22II-S11-Z10</strain>
    </source>
</reference>
<evidence type="ECO:0000313" key="2">
    <source>
        <dbReference type="EMBL" id="KCV82047.1"/>
    </source>
</evidence>
<dbReference type="AlphaFoldDB" id="A0A058ZLH1"/>
<keyword evidence="1" id="KW-0732">Signal</keyword>
<evidence type="ECO:0000256" key="1">
    <source>
        <dbReference type="SAM" id="SignalP"/>
    </source>
</evidence>
<accession>A0A058ZLH1</accession>
<organism evidence="2 3">
    <name type="scientific">Actibacterium atlanticum</name>
    <dbReference type="NCBI Taxonomy" id="1461693"/>
    <lineage>
        <taxon>Bacteria</taxon>
        <taxon>Pseudomonadati</taxon>
        <taxon>Pseudomonadota</taxon>
        <taxon>Alphaproteobacteria</taxon>
        <taxon>Rhodobacterales</taxon>
        <taxon>Roseobacteraceae</taxon>
        <taxon>Actibacterium</taxon>
    </lineage>
</organism>